<dbReference type="GO" id="GO:0000976">
    <property type="term" value="F:transcription cis-regulatory region binding"/>
    <property type="evidence" value="ECO:0007669"/>
    <property type="project" value="TreeGrafter"/>
</dbReference>
<evidence type="ECO:0000256" key="2">
    <source>
        <dbReference type="ARBA" id="ARBA00023125"/>
    </source>
</evidence>
<keyword evidence="2 4" id="KW-0238">DNA-binding</keyword>
<evidence type="ECO:0000259" key="5">
    <source>
        <dbReference type="PROSITE" id="PS50977"/>
    </source>
</evidence>
<evidence type="ECO:0000256" key="4">
    <source>
        <dbReference type="PROSITE-ProRule" id="PRU00335"/>
    </source>
</evidence>
<feature type="domain" description="HTH tetR-type" evidence="5">
    <location>
        <begin position="8"/>
        <end position="67"/>
    </location>
</feature>
<dbReference type="SUPFAM" id="SSF48498">
    <property type="entry name" value="Tetracyclin repressor-like, C-terminal domain"/>
    <property type="match status" value="1"/>
</dbReference>
<keyword evidence="7" id="KW-1185">Reference proteome</keyword>
<protein>
    <submittedName>
        <fullName evidence="6">TetR/AcrR family transcriptional regulator</fullName>
    </submittedName>
</protein>
<accession>A0A516Q631</accession>
<dbReference type="KEGG" id="mik:FOE78_17895"/>
<evidence type="ECO:0000256" key="3">
    <source>
        <dbReference type="ARBA" id="ARBA00023163"/>
    </source>
</evidence>
<dbReference type="InterPro" id="IPR001647">
    <property type="entry name" value="HTH_TetR"/>
</dbReference>
<organism evidence="6 7">
    <name type="scientific">Microlunatus elymi</name>
    <dbReference type="NCBI Taxonomy" id="2596828"/>
    <lineage>
        <taxon>Bacteria</taxon>
        <taxon>Bacillati</taxon>
        <taxon>Actinomycetota</taxon>
        <taxon>Actinomycetes</taxon>
        <taxon>Propionibacteriales</taxon>
        <taxon>Propionibacteriaceae</taxon>
        <taxon>Microlunatus</taxon>
    </lineage>
</organism>
<dbReference type="InterPro" id="IPR050109">
    <property type="entry name" value="HTH-type_TetR-like_transc_reg"/>
</dbReference>
<dbReference type="PANTHER" id="PTHR30055:SF234">
    <property type="entry name" value="HTH-TYPE TRANSCRIPTIONAL REGULATOR BETI"/>
    <property type="match status" value="1"/>
</dbReference>
<dbReference type="InterPro" id="IPR049445">
    <property type="entry name" value="TetR_SbtR-like_C"/>
</dbReference>
<proteinExistence type="predicted"/>
<dbReference type="Proteomes" id="UP000319263">
    <property type="component" value="Chromosome"/>
</dbReference>
<dbReference type="PROSITE" id="PS50977">
    <property type="entry name" value="HTH_TETR_2"/>
    <property type="match status" value="1"/>
</dbReference>
<name>A0A516Q631_9ACTN</name>
<sequence length="207" mass="22565">MARRRDAVANRTKLVDAAAAVFAERGVDAPLEAIARRAQVSIGTLYNHFRTREQLLDAIYPDRIADLAAAADAALADEDSWLGFSGFLLQVFELQATDRGLNDAMTLRYPDAALLTEACDRGFARAGELIKRAQLAGTLRKDFTVEDLAFLIWATSRVIAATADIAPTAWRRYVGLQLDGLRAAAAHRLPVPAMTPDQVAQAMQSRP</sequence>
<keyword evidence="1" id="KW-0805">Transcription regulation</keyword>
<dbReference type="InterPro" id="IPR009057">
    <property type="entry name" value="Homeodomain-like_sf"/>
</dbReference>
<evidence type="ECO:0000313" key="6">
    <source>
        <dbReference type="EMBL" id="QDP98909.1"/>
    </source>
</evidence>
<dbReference type="EMBL" id="CP041692">
    <property type="protein sequence ID" value="QDP98909.1"/>
    <property type="molecule type" value="Genomic_DNA"/>
</dbReference>
<dbReference type="AlphaFoldDB" id="A0A516Q631"/>
<gene>
    <name evidence="6" type="ORF">FOE78_17895</name>
</gene>
<feature type="DNA-binding region" description="H-T-H motif" evidence="4">
    <location>
        <begin position="30"/>
        <end position="49"/>
    </location>
</feature>
<dbReference type="PANTHER" id="PTHR30055">
    <property type="entry name" value="HTH-TYPE TRANSCRIPTIONAL REGULATOR RUTR"/>
    <property type="match status" value="1"/>
</dbReference>
<dbReference type="PRINTS" id="PR00455">
    <property type="entry name" value="HTHTETR"/>
</dbReference>
<dbReference type="InterPro" id="IPR036271">
    <property type="entry name" value="Tet_transcr_reg_TetR-rel_C_sf"/>
</dbReference>
<dbReference type="Gene3D" id="1.10.357.10">
    <property type="entry name" value="Tetracycline Repressor, domain 2"/>
    <property type="match status" value="1"/>
</dbReference>
<dbReference type="SUPFAM" id="SSF46689">
    <property type="entry name" value="Homeodomain-like"/>
    <property type="match status" value="1"/>
</dbReference>
<dbReference type="Pfam" id="PF00440">
    <property type="entry name" value="TetR_N"/>
    <property type="match status" value="1"/>
</dbReference>
<dbReference type="GO" id="GO:0003700">
    <property type="term" value="F:DNA-binding transcription factor activity"/>
    <property type="evidence" value="ECO:0007669"/>
    <property type="project" value="TreeGrafter"/>
</dbReference>
<evidence type="ECO:0000313" key="7">
    <source>
        <dbReference type="Proteomes" id="UP000319263"/>
    </source>
</evidence>
<keyword evidence="3" id="KW-0804">Transcription</keyword>
<dbReference type="Pfam" id="PF21597">
    <property type="entry name" value="TetR_C_43"/>
    <property type="match status" value="1"/>
</dbReference>
<evidence type="ECO:0000256" key="1">
    <source>
        <dbReference type="ARBA" id="ARBA00023015"/>
    </source>
</evidence>
<dbReference type="OrthoDB" id="3382616at2"/>
<reference evidence="6 7" key="1">
    <citation type="submission" date="2019-07" db="EMBL/GenBank/DDBJ databases">
        <title>Microlunatus dokdonensis sp. nov. isolated from the rhizospheric soil of the wild plant Elymus tsukushiensis.</title>
        <authorList>
            <person name="Ghim S.-Y."/>
            <person name="Hwang Y.-J."/>
            <person name="Son J.-S."/>
            <person name="Shin J.-H."/>
        </authorList>
    </citation>
    <scope>NUCLEOTIDE SEQUENCE [LARGE SCALE GENOMIC DNA]</scope>
    <source>
        <strain evidence="6 7">KUDC0627</strain>
    </source>
</reference>